<dbReference type="InterPro" id="IPR010982">
    <property type="entry name" value="Lambda_DNA-bd_dom_sf"/>
</dbReference>
<dbReference type="CDD" id="cd00093">
    <property type="entry name" value="HTH_XRE"/>
    <property type="match status" value="1"/>
</dbReference>
<dbReference type="PROSITE" id="PS50943">
    <property type="entry name" value="HTH_CROC1"/>
    <property type="match status" value="1"/>
</dbReference>
<name>A0ABS8QFW5_9BACI</name>
<comment type="caution">
    <text evidence="2">The sequence shown here is derived from an EMBL/GenBank/DDBJ whole genome shotgun (WGS) entry which is preliminary data.</text>
</comment>
<reference evidence="2 3" key="1">
    <citation type="journal article" date="2023" name="Antonie Van Leeuwenhoek">
        <title>Unveiling the genomic potential of a novel thermostable glycoside hydrolases producing Neobacillus sedimentimangrovi UE25.</title>
        <authorList>
            <person name="Ejaz U."/>
            <person name="Saleem F."/>
            <person name="Rashid R."/>
            <person name="Hasan K.A."/>
            <person name="Syed M.N."/>
            <person name="Sohail M."/>
        </authorList>
    </citation>
    <scope>NUCLEOTIDE SEQUENCE [LARGE SCALE GENOMIC DNA]</scope>
    <source>
        <strain evidence="2 3">UE25</strain>
    </source>
</reference>
<organism evidence="2 3">
    <name type="scientific">Neobacillus sedimentimangrovi</name>
    <dbReference type="NCBI Taxonomy" id="2699460"/>
    <lineage>
        <taxon>Bacteria</taxon>
        <taxon>Bacillati</taxon>
        <taxon>Bacillota</taxon>
        <taxon>Bacilli</taxon>
        <taxon>Bacillales</taxon>
        <taxon>Bacillaceae</taxon>
        <taxon>Neobacillus</taxon>
    </lineage>
</organism>
<feature type="domain" description="HTH cro/C1-type" evidence="1">
    <location>
        <begin position="1"/>
        <end position="46"/>
    </location>
</feature>
<protein>
    <submittedName>
        <fullName evidence="2">Helix-turn-helix domain-containing protein</fullName>
    </submittedName>
</protein>
<keyword evidence="3" id="KW-1185">Reference proteome</keyword>
<gene>
    <name evidence="2" type="ORF">LRS37_04460</name>
</gene>
<sequence length="56" mass="6321">MSQVELAAKLGVTVQQINKYVINKQKMSLQVAKNIAAILNCNIEDLYEWIEVGNNE</sequence>
<evidence type="ECO:0000259" key="1">
    <source>
        <dbReference type="PROSITE" id="PS50943"/>
    </source>
</evidence>
<dbReference type="SUPFAM" id="SSF47413">
    <property type="entry name" value="lambda repressor-like DNA-binding domains"/>
    <property type="match status" value="1"/>
</dbReference>
<dbReference type="Proteomes" id="UP001162836">
    <property type="component" value="Unassembled WGS sequence"/>
</dbReference>
<proteinExistence type="predicted"/>
<dbReference type="InterPro" id="IPR001387">
    <property type="entry name" value="Cro/C1-type_HTH"/>
</dbReference>
<evidence type="ECO:0000313" key="3">
    <source>
        <dbReference type="Proteomes" id="UP001162836"/>
    </source>
</evidence>
<dbReference type="Pfam" id="PF01381">
    <property type="entry name" value="HTH_3"/>
    <property type="match status" value="1"/>
</dbReference>
<accession>A0ABS8QFW5</accession>
<dbReference type="EMBL" id="JAJODE010000008">
    <property type="protein sequence ID" value="MCD4838133.1"/>
    <property type="molecule type" value="Genomic_DNA"/>
</dbReference>
<dbReference type="Gene3D" id="1.10.260.40">
    <property type="entry name" value="lambda repressor-like DNA-binding domains"/>
    <property type="match status" value="1"/>
</dbReference>
<evidence type="ECO:0000313" key="2">
    <source>
        <dbReference type="EMBL" id="MCD4838133.1"/>
    </source>
</evidence>